<proteinExistence type="predicted"/>
<evidence type="ECO:0000313" key="1">
    <source>
        <dbReference type="EMBL" id="GBM08555.1"/>
    </source>
</evidence>
<protein>
    <submittedName>
        <fullName evidence="1">Uncharacterized protein</fullName>
    </submittedName>
</protein>
<name>A0A4Y2CZ42_ARAVE</name>
<dbReference type="EMBL" id="BGPR01000258">
    <property type="protein sequence ID" value="GBM08555.1"/>
    <property type="molecule type" value="Genomic_DNA"/>
</dbReference>
<accession>A0A4Y2CZ42</accession>
<dbReference type="Proteomes" id="UP000499080">
    <property type="component" value="Unassembled WGS sequence"/>
</dbReference>
<dbReference type="AlphaFoldDB" id="A0A4Y2CZ42"/>
<keyword evidence="2" id="KW-1185">Reference proteome</keyword>
<organism evidence="1 2">
    <name type="scientific">Araneus ventricosus</name>
    <name type="common">Orbweaver spider</name>
    <name type="synonym">Epeira ventricosa</name>
    <dbReference type="NCBI Taxonomy" id="182803"/>
    <lineage>
        <taxon>Eukaryota</taxon>
        <taxon>Metazoa</taxon>
        <taxon>Ecdysozoa</taxon>
        <taxon>Arthropoda</taxon>
        <taxon>Chelicerata</taxon>
        <taxon>Arachnida</taxon>
        <taxon>Araneae</taxon>
        <taxon>Araneomorphae</taxon>
        <taxon>Entelegynae</taxon>
        <taxon>Araneoidea</taxon>
        <taxon>Araneidae</taxon>
        <taxon>Araneus</taxon>
    </lineage>
</organism>
<reference evidence="1 2" key="1">
    <citation type="journal article" date="2019" name="Sci. Rep.">
        <title>Orb-weaving spider Araneus ventricosus genome elucidates the spidroin gene catalogue.</title>
        <authorList>
            <person name="Kono N."/>
            <person name="Nakamura H."/>
            <person name="Ohtoshi R."/>
            <person name="Moran D.A.P."/>
            <person name="Shinohara A."/>
            <person name="Yoshida Y."/>
            <person name="Fujiwara M."/>
            <person name="Mori M."/>
            <person name="Tomita M."/>
            <person name="Arakawa K."/>
        </authorList>
    </citation>
    <scope>NUCLEOTIDE SEQUENCE [LARGE SCALE GENOMIC DNA]</scope>
</reference>
<evidence type="ECO:0000313" key="2">
    <source>
        <dbReference type="Proteomes" id="UP000499080"/>
    </source>
</evidence>
<gene>
    <name evidence="1" type="ORF">AVEN_69772_1</name>
</gene>
<comment type="caution">
    <text evidence="1">The sequence shown here is derived from an EMBL/GenBank/DDBJ whole genome shotgun (WGS) entry which is preliminary data.</text>
</comment>
<sequence length="102" mass="11943">MEVALLCRDWDERLPYNTTPIATSDASTNNVPKCERKSAPNMGLERALSPNLKWYQHVEGFLSLKDDLLRFEERDICFELHDEEDSVYQKTKYYGLFAIVPR</sequence>